<name>A0A0A8ZRJ6_ARUDO</name>
<dbReference type="AlphaFoldDB" id="A0A0A8ZRJ6"/>
<sequence>MATHWGSSRCCTEASNGNALRPGSFISLTARLVSWN</sequence>
<evidence type="ECO:0000313" key="1">
    <source>
        <dbReference type="EMBL" id="JAD37452.1"/>
    </source>
</evidence>
<reference evidence="1" key="2">
    <citation type="journal article" date="2015" name="Data Brief">
        <title>Shoot transcriptome of the giant reed, Arundo donax.</title>
        <authorList>
            <person name="Barrero R.A."/>
            <person name="Guerrero F.D."/>
            <person name="Moolhuijzen P."/>
            <person name="Goolsby J.A."/>
            <person name="Tidwell J."/>
            <person name="Bellgard S.E."/>
            <person name="Bellgard M.I."/>
        </authorList>
    </citation>
    <scope>NUCLEOTIDE SEQUENCE</scope>
    <source>
        <tissue evidence="1">Shoot tissue taken approximately 20 cm above the soil surface</tissue>
    </source>
</reference>
<proteinExistence type="predicted"/>
<organism evidence="1">
    <name type="scientific">Arundo donax</name>
    <name type="common">Giant reed</name>
    <name type="synonym">Donax arundinaceus</name>
    <dbReference type="NCBI Taxonomy" id="35708"/>
    <lineage>
        <taxon>Eukaryota</taxon>
        <taxon>Viridiplantae</taxon>
        <taxon>Streptophyta</taxon>
        <taxon>Embryophyta</taxon>
        <taxon>Tracheophyta</taxon>
        <taxon>Spermatophyta</taxon>
        <taxon>Magnoliopsida</taxon>
        <taxon>Liliopsida</taxon>
        <taxon>Poales</taxon>
        <taxon>Poaceae</taxon>
        <taxon>PACMAD clade</taxon>
        <taxon>Arundinoideae</taxon>
        <taxon>Arundineae</taxon>
        <taxon>Arundo</taxon>
    </lineage>
</organism>
<protein>
    <submittedName>
        <fullName evidence="1">Uncharacterized protein</fullName>
    </submittedName>
</protein>
<reference evidence="1" key="1">
    <citation type="submission" date="2014-09" db="EMBL/GenBank/DDBJ databases">
        <authorList>
            <person name="Magalhaes I.L.F."/>
            <person name="Oliveira U."/>
            <person name="Santos F.R."/>
            <person name="Vidigal T.H.D.A."/>
            <person name="Brescovit A.D."/>
            <person name="Santos A.J."/>
        </authorList>
    </citation>
    <scope>NUCLEOTIDE SEQUENCE</scope>
    <source>
        <tissue evidence="1">Shoot tissue taken approximately 20 cm above the soil surface</tissue>
    </source>
</reference>
<dbReference type="EMBL" id="GBRH01260443">
    <property type="protein sequence ID" value="JAD37452.1"/>
    <property type="molecule type" value="Transcribed_RNA"/>
</dbReference>
<accession>A0A0A8ZRJ6</accession>